<dbReference type="KEGG" id="aia:AWH56_013875"/>
<protein>
    <submittedName>
        <fullName evidence="1">LCP family protein</fullName>
    </submittedName>
</protein>
<dbReference type="Gene3D" id="3.40.630.190">
    <property type="entry name" value="LCP protein"/>
    <property type="match status" value="1"/>
</dbReference>
<sequence length="303" mass="33894">MIKKALITIAVFTGFIIVGTAGYGYYLYNSIAETVAGIHEPMERDFQTSKRSIEVSIEKNDPLSFLLLGVDATNLERGRSDTIVVITVNPNTNSMLMLSLPRDTRTNIIGKGYEDKINHAYAFGGAKMSVETVENFLDIPIDHFISVNMDSFKEIVDALGGVTVENPFEFYDGGYHFQSGTIHLDGPAALTYSRMRYQDPRGDHGRNDRQRQIIAAMINEGVQLSTLAKVTKILNSIETNVRTDLTFDQMKKIHANYKAVIGNQETLAINGSGKIINGIWYYLVSEEEKNRLSMALKKHLEIE</sequence>
<dbReference type="OrthoDB" id="27330at2"/>
<dbReference type="EMBL" id="CP063356">
    <property type="protein sequence ID" value="QOY38616.2"/>
    <property type="molecule type" value="Genomic_DNA"/>
</dbReference>
<dbReference type="InterPro" id="IPR023734">
    <property type="entry name" value="TagU"/>
</dbReference>
<dbReference type="HAMAP" id="MF_01140">
    <property type="entry name" value="TagU_transferase"/>
    <property type="match status" value="1"/>
</dbReference>
<dbReference type="PANTHER" id="PTHR33392:SF6">
    <property type="entry name" value="POLYISOPRENYL-TEICHOIC ACID--PEPTIDOGLYCAN TEICHOIC ACID TRANSFERASE TAGU"/>
    <property type="match status" value="1"/>
</dbReference>
<name>A0A7S7RE23_9BACI</name>
<evidence type="ECO:0000313" key="2">
    <source>
        <dbReference type="Proteomes" id="UP000180175"/>
    </source>
</evidence>
<evidence type="ECO:0000313" key="1">
    <source>
        <dbReference type="EMBL" id="QOY38616.2"/>
    </source>
</evidence>
<dbReference type="Proteomes" id="UP000180175">
    <property type="component" value="Chromosome"/>
</dbReference>
<proteinExistence type="inferred from homology"/>
<dbReference type="GO" id="GO:0005886">
    <property type="term" value="C:plasma membrane"/>
    <property type="evidence" value="ECO:0007669"/>
    <property type="project" value="UniProtKB-SubCell"/>
</dbReference>
<dbReference type="PANTHER" id="PTHR33392">
    <property type="entry name" value="POLYISOPRENYL-TEICHOIC ACID--PEPTIDOGLYCAN TEICHOIC ACID TRANSFERASE TAGU"/>
    <property type="match status" value="1"/>
</dbReference>
<reference evidence="1 2" key="2">
    <citation type="journal article" date="2019" name="Int. J. Syst. Evol. Microbiol.">
        <title>Anaerobacillus isosaccharinicus sp. nov., an alkaliphilic bacterium which degrades isosaccharinic acid.</title>
        <authorList>
            <person name="Bassil N.M."/>
            <person name="Lloyd J.R."/>
        </authorList>
    </citation>
    <scope>NUCLEOTIDE SEQUENCE [LARGE SCALE GENOMIC DNA]</scope>
    <source>
        <strain evidence="1 2">NB2006</strain>
    </source>
</reference>
<gene>
    <name evidence="1" type="ORF">AWH56_013875</name>
</gene>
<reference evidence="1 2" key="1">
    <citation type="journal article" date="2017" name="Genome Announc.">
        <title>Draft Genome Sequences of Four Alkaliphilic Bacteria Belonging to the Anaerobacillus Genus.</title>
        <authorList>
            <person name="Bassil N.M."/>
            <person name="Lloyd J.R."/>
        </authorList>
    </citation>
    <scope>NUCLEOTIDE SEQUENCE [LARGE SCALE GENOMIC DNA]</scope>
    <source>
        <strain evidence="1 2">NB2006</strain>
    </source>
</reference>
<accession>A0A7S7RE23</accession>
<dbReference type="Pfam" id="PF03816">
    <property type="entry name" value="LytR_cpsA_psr"/>
    <property type="match status" value="1"/>
</dbReference>
<keyword evidence="2" id="KW-1185">Reference proteome</keyword>
<dbReference type="InterPro" id="IPR050922">
    <property type="entry name" value="LytR/CpsA/Psr_CW_biosynth"/>
</dbReference>
<dbReference type="InterPro" id="IPR004474">
    <property type="entry name" value="LytR_CpsA_psr"/>
</dbReference>
<organism evidence="1 2">
    <name type="scientific">Anaerobacillus isosaccharinicus</name>
    <dbReference type="NCBI Taxonomy" id="1532552"/>
    <lineage>
        <taxon>Bacteria</taxon>
        <taxon>Bacillati</taxon>
        <taxon>Bacillota</taxon>
        <taxon>Bacilli</taxon>
        <taxon>Bacillales</taxon>
        <taxon>Bacillaceae</taxon>
        <taxon>Anaerobacillus</taxon>
    </lineage>
</organism>
<dbReference type="NCBIfam" id="TIGR00350">
    <property type="entry name" value="lytR_cpsA_psr"/>
    <property type="match status" value="1"/>
</dbReference>
<dbReference type="GO" id="GO:0070726">
    <property type="term" value="P:cell wall assembly"/>
    <property type="evidence" value="ECO:0007669"/>
    <property type="project" value="UniProtKB-UniRule"/>
</dbReference>
<dbReference type="GO" id="GO:0016780">
    <property type="term" value="F:phosphotransferase activity, for other substituted phosphate groups"/>
    <property type="evidence" value="ECO:0007669"/>
    <property type="project" value="UniProtKB-UniRule"/>
</dbReference>